<dbReference type="Pfam" id="PF08266">
    <property type="entry name" value="Cadherin_2"/>
    <property type="match status" value="1"/>
</dbReference>
<feature type="region of interest" description="Disordered" evidence="10">
    <location>
        <begin position="1204"/>
        <end position="1226"/>
    </location>
</feature>
<feature type="domain" description="Cadherin" evidence="12">
    <location>
        <begin position="28"/>
        <end position="174"/>
    </location>
</feature>
<dbReference type="GO" id="GO:0005886">
    <property type="term" value="C:plasma membrane"/>
    <property type="evidence" value="ECO:0007669"/>
    <property type="project" value="InterPro"/>
</dbReference>
<dbReference type="Pfam" id="PF00028">
    <property type="entry name" value="Cadherin"/>
    <property type="match status" value="2"/>
</dbReference>
<feature type="domain" description="Cadherin" evidence="12">
    <location>
        <begin position="814"/>
        <end position="940"/>
    </location>
</feature>
<dbReference type="InterPro" id="IPR015919">
    <property type="entry name" value="Cadherin-like_sf"/>
</dbReference>
<feature type="domain" description="Cadherin" evidence="12">
    <location>
        <begin position="423"/>
        <end position="536"/>
    </location>
</feature>
<dbReference type="SMART" id="SM00112">
    <property type="entry name" value="CA"/>
    <property type="match status" value="6"/>
</dbReference>
<dbReference type="GO" id="GO:0007156">
    <property type="term" value="P:homophilic cell adhesion via plasma membrane adhesion molecules"/>
    <property type="evidence" value="ECO:0007669"/>
    <property type="project" value="InterPro"/>
</dbReference>
<evidence type="ECO:0000256" key="3">
    <source>
        <dbReference type="ARBA" id="ARBA00022737"/>
    </source>
</evidence>
<reference evidence="13" key="1">
    <citation type="submission" date="2016-01" db="EMBL/GenBank/DDBJ databases">
        <title>Reference transcriptome for the parasite Schistocephalus solidus: insights into the molecular evolution of parasitism.</title>
        <authorList>
            <person name="Hebert F.O."/>
            <person name="Grambauer S."/>
            <person name="Barber I."/>
            <person name="Landry C.R."/>
            <person name="Aubin-Horth N."/>
        </authorList>
    </citation>
    <scope>NUCLEOTIDE SEQUENCE</scope>
</reference>
<dbReference type="PRINTS" id="PR00205">
    <property type="entry name" value="CADHERIN"/>
</dbReference>
<keyword evidence="4 9" id="KW-0106">Calcium</keyword>
<evidence type="ECO:0000313" key="13">
    <source>
        <dbReference type="EMBL" id="JAP47346.1"/>
    </source>
</evidence>
<protein>
    <submittedName>
        <fullName evidence="13">Protocadherin alpha-5</fullName>
    </submittedName>
</protein>
<keyword evidence="2 11" id="KW-0812">Transmembrane</keyword>
<evidence type="ECO:0000256" key="8">
    <source>
        <dbReference type="ARBA" id="ARBA00023180"/>
    </source>
</evidence>
<feature type="transmembrane region" description="Helical" evidence="11">
    <location>
        <begin position="12"/>
        <end position="29"/>
    </location>
</feature>
<feature type="domain" description="Cadherin" evidence="12">
    <location>
        <begin position="279"/>
        <end position="412"/>
    </location>
</feature>
<gene>
    <name evidence="13" type="primary">PCDA5</name>
    <name evidence="13" type="ORF">TR88129</name>
</gene>
<feature type="domain" description="Cadherin" evidence="12">
    <location>
        <begin position="647"/>
        <end position="810"/>
    </location>
</feature>
<dbReference type="GO" id="GO:0005509">
    <property type="term" value="F:calcium ion binding"/>
    <property type="evidence" value="ECO:0007669"/>
    <property type="project" value="UniProtKB-UniRule"/>
</dbReference>
<dbReference type="EMBL" id="GEEE01015879">
    <property type="protein sequence ID" value="JAP47346.1"/>
    <property type="molecule type" value="Transcribed_RNA"/>
</dbReference>
<keyword evidence="6 11" id="KW-1133">Transmembrane helix</keyword>
<feature type="domain" description="Cadherin" evidence="12">
    <location>
        <begin position="156"/>
        <end position="278"/>
    </location>
</feature>
<feature type="transmembrane region" description="Helical" evidence="11">
    <location>
        <begin position="963"/>
        <end position="988"/>
    </location>
</feature>
<evidence type="ECO:0000256" key="1">
    <source>
        <dbReference type="ARBA" id="ARBA00004167"/>
    </source>
</evidence>
<dbReference type="InterPro" id="IPR002126">
    <property type="entry name" value="Cadherin-like_dom"/>
</dbReference>
<keyword evidence="5" id="KW-0130">Cell adhesion</keyword>
<evidence type="ECO:0000259" key="12">
    <source>
        <dbReference type="PROSITE" id="PS50268"/>
    </source>
</evidence>
<dbReference type="PANTHER" id="PTHR24028">
    <property type="entry name" value="CADHERIN-87A"/>
    <property type="match status" value="1"/>
</dbReference>
<dbReference type="PROSITE" id="PS50268">
    <property type="entry name" value="CADHERIN_2"/>
    <property type="match status" value="7"/>
</dbReference>
<keyword evidence="7 11" id="KW-0472">Membrane</keyword>
<evidence type="ECO:0000256" key="5">
    <source>
        <dbReference type="ARBA" id="ARBA00022889"/>
    </source>
</evidence>
<dbReference type="FunFam" id="2.60.40.60:FF:000080">
    <property type="entry name" value="FAT atypical cadherin 1"/>
    <property type="match status" value="1"/>
</dbReference>
<dbReference type="Gene3D" id="2.60.40.60">
    <property type="entry name" value="Cadherins"/>
    <property type="match status" value="7"/>
</dbReference>
<evidence type="ECO:0000256" key="2">
    <source>
        <dbReference type="ARBA" id="ARBA00022692"/>
    </source>
</evidence>
<evidence type="ECO:0000256" key="6">
    <source>
        <dbReference type="ARBA" id="ARBA00022989"/>
    </source>
</evidence>
<dbReference type="SUPFAM" id="SSF49313">
    <property type="entry name" value="Cadherin-like"/>
    <property type="match status" value="6"/>
</dbReference>
<comment type="subcellular location">
    <subcellularLocation>
        <location evidence="1">Membrane</location>
        <topology evidence="1">Single-pass membrane protein</topology>
    </subcellularLocation>
</comment>
<dbReference type="InterPro" id="IPR020894">
    <property type="entry name" value="Cadherin_CS"/>
</dbReference>
<keyword evidence="3" id="KW-0677">Repeat</keyword>
<dbReference type="CDD" id="cd11304">
    <property type="entry name" value="Cadherin_repeat"/>
    <property type="match status" value="7"/>
</dbReference>
<evidence type="ECO:0000256" key="11">
    <source>
        <dbReference type="SAM" id="Phobius"/>
    </source>
</evidence>
<evidence type="ECO:0000256" key="7">
    <source>
        <dbReference type="ARBA" id="ARBA00023136"/>
    </source>
</evidence>
<name>A0A0X3PJC3_SCHSO</name>
<dbReference type="PANTHER" id="PTHR24028:SF146">
    <property type="entry name" value="CADHERIN 96CB, ISOFORM D-RELATED"/>
    <property type="match status" value="1"/>
</dbReference>
<sequence length="1330" mass="146933">MACICWSPGIKFVQVPLLLVGFVFIALGIQEVSFSVREEEVLGSLVGVLLPKVSEFRRNGQTNPVFRLIQKGHAAYFKVSPTGGRITIAQVIDREALCPTDGAPMKMGLGLPRLNGQCQLRFSVNVLSMGTAEIVDIIQVTVNILDANDNRCTFEPSDHQTMYIPEDSRTGPSFMVPLNRPSDPDSDAMHRIDPRSIRLRSADELDSARYFDLHVAETSSIEKPVSLHLSIARKLDYEVTTSHKLIVTASDATRMAENTCTLHLNIQVVDVNDNPPHFEKKLMYLQLNENVAVGSVVFQARATDRDKGEIFGQLIYYLGPYAEADVRQHFHVCPSNGSIILKRKLSYARISKFEVPLVVRNPTELESKTPAKGTHNQYDAGQRIGAPLETTVHDTARLIISVIDVNDEQPVISVFTLDGHSDVSIEENRAVVPSDFAVVSVTDGDSGENGRVECELSENSTIRFRLTRMTNMKTSGAFDGGQETLFKLSAMVAFDREETSQVLLYLLCRDLGKPRKTSEKSVLVTIHDVNDNAPFFDAPIVTLRVYEDSEPSRRAQNYEVGKVTATDIDEGANAEIRYSLMQASEKPMFKIDEKEGLISSNGHLDREHQETYEIEVRAQDLGQPPLSSSVKVIIYVRDFNDESPVFSKPDFEFEVTEGVAVNHMIGFIYATDADEGKNGELKFWILSTKLPTEYPLSEEGLQYHWRLEDEQKFPYRLVPHYIRKEKRYEIRVLTSGPIDREATAGLSKLTSRVTLPTEVALDFNYPISADMSFSRHSFFVIAEDGGTPKRSTRVKVTVKILDVNDNAPVFLFPTSNNSTANVSFKEYAGFAFSRVIVVDPDAGINGSVQYFLASQKSFTQEASADEDALKLATPTNRESQLFELDRRRGTLSLKHELSEADVGQVFRLHIIASDMAASPLQSDSILMVQVDRSEPRGEVASRKWASAGFGAFGKNISDSMINFFIIIFIVVAAFIISAVLLTAVCLVLRKPRRNINNPHISPKPEQKSSQDFISAAQQNCLSGTYCTSVSELPVSFSGPNNFAMSSTGKLHAKIAIMTDYVPEDWVSDPSTLPNSESVLYARMTPTMLQCVADRNRYLRETEAEHTHIYAYGGNSSCQSAEGPVAAVELTDSAEMQYASLGMSSGRLGAVTVSAGAGLAFSTSPFVEYSFPRRQNTGTACNVESVAWIDSQDIFSGRPEINVKRESAASNDQDSGHGDSLDTTGIQTNGSVIPKSLNSKLMNISSNRYFSNFATVSGLGPMYDNQNTNSIRMVSADANKGTFTWSRRPSSHGVSQISMEGKARATVVDPDSHPEADLLLPKDHDNCSTFI</sequence>
<evidence type="ECO:0000256" key="9">
    <source>
        <dbReference type="PROSITE-ProRule" id="PRU00043"/>
    </source>
</evidence>
<organism evidence="13">
    <name type="scientific">Schistocephalus solidus</name>
    <name type="common">Tapeworm</name>
    <dbReference type="NCBI Taxonomy" id="70667"/>
    <lineage>
        <taxon>Eukaryota</taxon>
        <taxon>Metazoa</taxon>
        <taxon>Spiralia</taxon>
        <taxon>Lophotrochozoa</taxon>
        <taxon>Platyhelminthes</taxon>
        <taxon>Cestoda</taxon>
        <taxon>Eucestoda</taxon>
        <taxon>Diphyllobothriidea</taxon>
        <taxon>Diphyllobothriidae</taxon>
        <taxon>Schistocephalus</taxon>
    </lineage>
</organism>
<feature type="domain" description="Cadherin" evidence="12">
    <location>
        <begin position="537"/>
        <end position="646"/>
    </location>
</feature>
<evidence type="ECO:0000256" key="4">
    <source>
        <dbReference type="ARBA" id="ARBA00022837"/>
    </source>
</evidence>
<evidence type="ECO:0000256" key="10">
    <source>
        <dbReference type="SAM" id="MobiDB-lite"/>
    </source>
</evidence>
<keyword evidence="8" id="KW-0325">Glycoprotein</keyword>
<proteinExistence type="predicted"/>
<dbReference type="PROSITE" id="PS00232">
    <property type="entry name" value="CADHERIN_1"/>
    <property type="match status" value="3"/>
</dbReference>
<accession>A0A0X3PJC3</accession>
<dbReference type="InterPro" id="IPR050174">
    <property type="entry name" value="Protocadherin/Cadherin-CA"/>
</dbReference>
<dbReference type="InterPro" id="IPR013164">
    <property type="entry name" value="Cadherin_N"/>
</dbReference>